<protein>
    <submittedName>
        <fullName evidence="3">Kinase-like domain-containing protein</fullName>
    </submittedName>
</protein>
<sequence length="408" mass="46567">MASFLSLLTLTALAILLFTSDASGMKRAHSQMASRKHSTHEIRHNPRHSIREALGCPKRRKDLGGAVPILPMLEYFLQGGEVDYKQWALCAEQAVNQALAPDALKGRRNYMERELPSRLSVSSPIGEGVSGVVFDATLEGEGWSRSHKSIPDASIPKDRKVVAKYIQRKQTTGEKIRQEIIAMIRTYSRQPNGILRIFDIVVENPDYWIIILERADGDMFSWMSSLGPYNSISEAHIKCYLQEVIQAVLYMGEHDIYHRDIKLENLLYFKRDDGHISVKLGDFGHAIYHKDQLPPSGVLSQEGTLLMLPPGMFRGRFKGPWKSANIKFQDRYALAAVIYEMAIPFKLQPKQEEDGFVHRILTPELRKHISKELAAIFTEVLEPKLGPYKVTKERMLKLIEDWFHSEHM</sequence>
<evidence type="ECO:0000259" key="2">
    <source>
        <dbReference type="PROSITE" id="PS50011"/>
    </source>
</evidence>
<dbReference type="GO" id="GO:0005524">
    <property type="term" value="F:ATP binding"/>
    <property type="evidence" value="ECO:0007669"/>
    <property type="project" value="InterPro"/>
</dbReference>
<evidence type="ECO:0000256" key="1">
    <source>
        <dbReference type="SAM" id="SignalP"/>
    </source>
</evidence>
<gene>
    <name evidence="3" type="ORF">BJ684DRAFT_18239</name>
</gene>
<organism evidence="3 4">
    <name type="scientific">Piptocephalis cylindrospora</name>
    <dbReference type="NCBI Taxonomy" id="1907219"/>
    <lineage>
        <taxon>Eukaryota</taxon>
        <taxon>Fungi</taxon>
        <taxon>Fungi incertae sedis</taxon>
        <taxon>Zoopagomycota</taxon>
        <taxon>Zoopagomycotina</taxon>
        <taxon>Zoopagomycetes</taxon>
        <taxon>Zoopagales</taxon>
        <taxon>Piptocephalidaceae</taxon>
        <taxon>Piptocephalis</taxon>
    </lineage>
</organism>
<dbReference type="Gene3D" id="1.10.510.10">
    <property type="entry name" value="Transferase(Phosphotransferase) domain 1"/>
    <property type="match status" value="1"/>
</dbReference>
<dbReference type="InterPro" id="IPR011009">
    <property type="entry name" value="Kinase-like_dom_sf"/>
</dbReference>
<dbReference type="CDD" id="cd00180">
    <property type="entry name" value="PKc"/>
    <property type="match status" value="1"/>
</dbReference>
<feature type="chain" id="PRO_5020482842" evidence="1">
    <location>
        <begin position="25"/>
        <end position="408"/>
    </location>
</feature>
<dbReference type="Pfam" id="PF00069">
    <property type="entry name" value="Pkinase"/>
    <property type="match status" value="1"/>
</dbReference>
<evidence type="ECO:0000313" key="3">
    <source>
        <dbReference type="EMBL" id="RKP15428.1"/>
    </source>
</evidence>
<dbReference type="InterPro" id="IPR000719">
    <property type="entry name" value="Prot_kinase_dom"/>
</dbReference>
<dbReference type="AlphaFoldDB" id="A0A4P9Y8J9"/>
<dbReference type="OrthoDB" id="541276at2759"/>
<dbReference type="PROSITE" id="PS50011">
    <property type="entry name" value="PROTEIN_KINASE_DOM"/>
    <property type="match status" value="1"/>
</dbReference>
<dbReference type="SMART" id="SM00220">
    <property type="entry name" value="S_TKc"/>
    <property type="match status" value="1"/>
</dbReference>
<dbReference type="Gene3D" id="3.30.200.20">
    <property type="entry name" value="Phosphorylase Kinase, domain 1"/>
    <property type="match status" value="1"/>
</dbReference>
<dbReference type="InterPro" id="IPR008271">
    <property type="entry name" value="Ser/Thr_kinase_AS"/>
</dbReference>
<dbReference type="SUPFAM" id="SSF56112">
    <property type="entry name" value="Protein kinase-like (PK-like)"/>
    <property type="match status" value="1"/>
</dbReference>
<keyword evidence="3" id="KW-0418">Kinase</keyword>
<feature type="signal peptide" evidence="1">
    <location>
        <begin position="1"/>
        <end position="24"/>
    </location>
</feature>
<accession>A0A4P9Y8J9</accession>
<name>A0A4P9Y8J9_9FUNG</name>
<reference evidence="4" key="1">
    <citation type="journal article" date="2018" name="Nat. Microbiol.">
        <title>Leveraging single-cell genomics to expand the fungal tree of life.</title>
        <authorList>
            <person name="Ahrendt S.R."/>
            <person name="Quandt C.A."/>
            <person name="Ciobanu D."/>
            <person name="Clum A."/>
            <person name="Salamov A."/>
            <person name="Andreopoulos B."/>
            <person name="Cheng J.F."/>
            <person name="Woyke T."/>
            <person name="Pelin A."/>
            <person name="Henrissat B."/>
            <person name="Reynolds N.K."/>
            <person name="Benny G.L."/>
            <person name="Smith M.E."/>
            <person name="James T.Y."/>
            <person name="Grigoriev I.V."/>
        </authorList>
    </citation>
    <scope>NUCLEOTIDE SEQUENCE [LARGE SCALE GENOMIC DNA]</scope>
</reference>
<feature type="domain" description="Protein kinase" evidence="2">
    <location>
        <begin position="119"/>
        <end position="403"/>
    </location>
</feature>
<keyword evidence="1" id="KW-0732">Signal</keyword>
<proteinExistence type="predicted"/>
<dbReference type="Proteomes" id="UP000267251">
    <property type="component" value="Unassembled WGS sequence"/>
</dbReference>
<evidence type="ECO:0000313" key="4">
    <source>
        <dbReference type="Proteomes" id="UP000267251"/>
    </source>
</evidence>
<keyword evidence="3" id="KW-0808">Transferase</keyword>
<keyword evidence="4" id="KW-1185">Reference proteome</keyword>
<dbReference type="EMBL" id="KZ987732">
    <property type="protein sequence ID" value="RKP15428.1"/>
    <property type="molecule type" value="Genomic_DNA"/>
</dbReference>
<dbReference type="PANTHER" id="PTHR24347">
    <property type="entry name" value="SERINE/THREONINE-PROTEIN KINASE"/>
    <property type="match status" value="1"/>
</dbReference>
<dbReference type="PROSITE" id="PS00108">
    <property type="entry name" value="PROTEIN_KINASE_ST"/>
    <property type="match status" value="1"/>
</dbReference>
<dbReference type="GO" id="GO:0004672">
    <property type="term" value="F:protein kinase activity"/>
    <property type="evidence" value="ECO:0007669"/>
    <property type="project" value="InterPro"/>
</dbReference>